<name>A0AAD6X542_9AGAR</name>
<organism evidence="2 3">
    <name type="scientific">Mycena alexandri</name>
    <dbReference type="NCBI Taxonomy" id="1745969"/>
    <lineage>
        <taxon>Eukaryota</taxon>
        <taxon>Fungi</taxon>
        <taxon>Dikarya</taxon>
        <taxon>Basidiomycota</taxon>
        <taxon>Agaricomycotina</taxon>
        <taxon>Agaricomycetes</taxon>
        <taxon>Agaricomycetidae</taxon>
        <taxon>Agaricales</taxon>
        <taxon>Marasmiineae</taxon>
        <taxon>Mycenaceae</taxon>
        <taxon>Mycena</taxon>
    </lineage>
</organism>
<reference evidence="2" key="1">
    <citation type="submission" date="2023-03" db="EMBL/GenBank/DDBJ databases">
        <title>Massive genome expansion in bonnet fungi (Mycena s.s.) driven by repeated elements and novel gene families across ecological guilds.</title>
        <authorList>
            <consortium name="Lawrence Berkeley National Laboratory"/>
            <person name="Harder C.B."/>
            <person name="Miyauchi S."/>
            <person name="Viragh M."/>
            <person name="Kuo A."/>
            <person name="Thoen E."/>
            <person name="Andreopoulos B."/>
            <person name="Lu D."/>
            <person name="Skrede I."/>
            <person name="Drula E."/>
            <person name="Henrissat B."/>
            <person name="Morin E."/>
            <person name="Kohler A."/>
            <person name="Barry K."/>
            <person name="LaButti K."/>
            <person name="Morin E."/>
            <person name="Salamov A."/>
            <person name="Lipzen A."/>
            <person name="Mereny Z."/>
            <person name="Hegedus B."/>
            <person name="Baldrian P."/>
            <person name="Stursova M."/>
            <person name="Weitz H."/>
            <person name="Taylor A."/>
            <person name="Grigoriev I.V."/>
            <person name="Nagy L.G."/>
            <person name="Martin F."/>
            <person name="Kauserud H."/>
        </authorList>
    </citation>
    <scope>NUCLEOTIDE SEQUENCE</scope>
    <source>
        <strain evidence="2">CBHHK200</strain>
    </source>
</reference>
<dbReference type="EMBL" id="JARJCM010000047">
    <property type="protein sequence ID" value="KAJ7035840.1"/>
    <property type="molecule type" value="Genomic_DNA"/>
</dbReference>
<sequence>MIFPLSFLGLYQFIMCSTTFPTIHSMLVDSPGHRRRYALGNGGRTRVERGVESHVRIERAVAGSCEFGNKSAHMAVLVLRTPHIPASAGRRPRCACGAGFVARAPCTTSEQAHTRTAWCNRLGAIALMGAPPPHS</sequence>
<keyword evidence="1" id="KW-0732">Signal</keyword>
<feature type="chain" id="PRO_5041933073" description="Secreted protein" evidence="1">
    <location>
        <begin position="20"/>
        <end position="135"/>
    </location>
</feature>
<proteinExistence type="predicted"/>
<comment type="caution">
    <text evidence="2">The sequence shown here is derived from an EMBL/GenBank/DDBJ whole genome shotgun (WGS) entry which is preliminary data.</text>
</comment>
<protein>
    <recommendedName>
        <fullName evidence="4">Secreted protein</fullName>
    </recommendedName>
</protein>
<dbReference type="AlphaFoldDB" id="A0AAD6X542"/>
<feature type="non-terminal residue" evidence="2">
    <location>
        <position position="135"/>
    </location>
</feature>
<accession>A0AAD6X542</accession>
<evidence type="ECO:0000256" key="1">
    <source>
        <dbReference type="SAM" id="SignalP"/>
    </source>
</evidence>
<keyword evidence="3" id="KW-1185">Reference proteome</keyword>
<evidence type="ECO:0000313" key="2">
    <source>
        <dbReference type="EMBL" id="KAJ7035840.1"/>
    </source>
</evidence>
<dbReference type="Proteomes" id="UP001218188">
    <property type="component" value="Unassembled WGS sequence"/>
</dbReference>
<evidence type="ECO:0008006" key="4">
    <source>
        <dbReference type="Google" id="ProtNLM"/>
    </source>
</evidence>
<gene>
    <name evidence="2" type="ORF">C8F04DRAFT_1096892</name>
</gene>
<evidence type="ECO:0000313" key="3">
    <source>
        <dbReference type="Proteomes" id="UP001218188"/>
    </source>
</evidence>
<feature type="signal peptide" evidence="1">
    <location>
        <begin position="1"/>
        <end position="19"/>
    </location>
</feature>